<dbReference type="VEuPathDB" id="MicrosporidiaDB:CWI36_0186p0040"/>
<evidence type="ECO:0000256" key="1">
    <source>
        <dbReference type="SAM" id="SignalP"/>
    </source>
</evidence>
<dbReference type="VEuPathDB" id="MicrosporidiaDB:CWI39_0334p0010"/>
<comment type="caution">
    <text evidence="3">The sequence shown here is derived from an EMBL/GenBank/DDBJ whole genome shotgun (WGS) entry which is preliminary data.</text>
</comment>
<keyword evidence="1" id="KW-0732">Signal</keyword>
<feature type="signal peptide" evidence="1">
    <location>
        <begin position="1"/>
        <end position="26"/>
    </location>
</feature>
<accession>A0A4Q9LLQ3</accession>
<evidence type="ECO:0000313" key="3">
    <source>
        <dbReference type="EMBL" id="TBU08080.1"/>
    </source>
</evidence>
<protein>
    <submittedName>
        <fullName evidence="3">Uncharacterized protein</fullName>
    </submittedName>
</protein>
<dbReference type="Proteomes" id="UP000291404">
    <property type="component" value="Unassembled WGS sequence"/>
</dbReference>
<feature type="chain" id="PRO_5036120562" evidence="1">
    <location>
        <begin position="27"/>
        <end position="781"/>
    </location>
</feature>
<dbReference type="AlphaFoldDB" id="A0A4Q9LLQ3"/>
<keyword evidence="4" id="KW-1185">Reference proteome</keyword>
<dbReference type="VEuPathDB" id="MicrosporidiaDB:CWI36_0185p0010"/>
<evidence type="ECO:0000313" key="4">
    <source>
        <dbReference type="Proteomes" id="UP000291404"/>
    </source>
</evidence>
<proteinExistence type="predicted"/>
<dbReference type="EMBL" id="PITI01000186">
    <property type="protein sequence ID" value="TBU08072.1"/>
    <property type="molecule type" value="Genomic_DNA"/>
</dbReference>
<organism evidence="3 4">
    <name type="scientific">Hamiltosporidium magnivora</name>
    <dbReference type="NCBI Taxonomy" id="148818"/>
    <lineage>
        <taxon>Eukaryota</taxon>
        <taxon>Fungi</taxon>
        <taxon>Fungi incertae sedis</taxon>
        <taxon>Microsporidia</taxon>
        <taxon>Dubosqiidae</taxon>
        <taxon>Hamiltosporidium</taxon>
    </lineage>
</organism>
<evidence type="ECO:0000313" key="2">
    <source>
        <dbReference type="EMBL" id="TBU08072.1"/>
    </source>
</evidence>
<name>A0A4Q9LLQ3_9MICR</name>
<dbReference type="EMBL" id="PITI01000185">
    <property type="protein sequence ID" value="TBU08080.1"/>
    <property type="molecule type" value="Genomic_DNA"/>
</dbReference>
<reference evidence="3 4" key="1">
    <citation type="submission" date="2017-12" db="EMBL/GenBank/DDBJ databases">
        <authorList>
            <person name="Pombert J.-F."/>
            <person name="Haag K.L."/>
            <person name="Ebert D."/>
        </authorList>
    </citation>
    <scope>NUCLEOTIDE SEQUENCE [LARGE SCALE GENOMIC DNA]</scope>
    <source>
        <strain evidence="3">BE-OM-2</strain>
    </source>
</reference>
<gene>
    <name evidence="3" type="ORF">CWI36_0185p0010</name>
    <name evidence="2" type="ORF">CWI36_0186p0040</name>
</gene>
<sequence>MNNRMLRLKIWQHLVFINSWIFSANLENVTDERTSNSSSIAENHVANNTKIDIYTNHSIDNILSTHINVHLTNNNYHDSGCPRYTISNRFHPYLLPQSISEAPISSHGYQRNVKTHFISPNTLACSSTDERDLNSMYSTYYNKNFNCQKQNFKVPNRHPQPIENIYFVHSISNNITGNMLHDIPSIQNESSMISSTATKDECFHSMPIPPLQDNMDSRKNMLDVNVSEGKISKVEAVKNISITSDFGCHKEQNNQAIILNGRTPDIIDDTNINQNRSDMLRNGKTIEEIWSDLATKPREYIATSDNSKMSRTKVDFDKKKNIVNYFSNYFIEFSMMQFQKISKYLFIKLRAMQRDYENVFKFLVDSERLNSTEKEKYVRDNILSSIIEYTGQKKILPKEKIPEFVELIFSSINLIIQNKLLDKDASIPQIKLHSKHLKYSIYELENLFSAEIRNLETQDIDISNIINLCSFFVEYEKTLFGDMNISTIIEVLRIPRLNETLSKLKECLNKNMIYEIYMFLELYEQNLVCYIRKHHVISTIFIIKALCIHINRINCTDFFRGLHKDVYSKQRFTLATQIFGAGRLFERLFRNLENQKIKADCYRMLNTCRLFFQVINFCDISHCLLKLQIPCLIAMIFDKSFLFNENQVNEFIAFLLYLMKITGDHNENFYSDKTKYFLEINNLLIDNITESIILCINKNKKIRSSKYEIEKIGEKCIQFLDNSSKTPEEEINQKDRLQRLYISQLYWVIAFRSRATSFLLPHKNISRFSNTYYRKIVSESD</sequence>